<evidence type="ECO:0000313" key="2">
    <source>
        <dbReference type="Proteomes" id="UP001165289"/>
    </source>
</evidence>
<proteinExistence type="predicted"/>
<dbReference type="PANTHER" id="PTHR45749">
    <property type="match status" value="1"/>
</dbReference>
<reference evidence="1 2" key="1">
    <citation type="journal article" date="2023" name="BMC Biol.">
        <title>The compact genome of the sponge Oopsacas minuta (Hexactinellida) is lacking key metazoan core genes.</title>
        <authorList>
            <person name="Santini S."/>
            <person name="Schenkelaars Q."/>
            <person name="Jourda C."/>
            <person name="Duchesne M."/>
            <person name="Belahbib H."/>
            <person name="Rocher C."/>
            <person name="Selva M."/>
            <person name="Riesgo A."/>
            <person name="Vervoort M."/>
            <person name="Leys S.P."/>
            <person name="Kodjabachian L."/>
            <person name="Le Bivic A."/>
            <person name="Borchiellini C."/>
            <person name="Claverie J.M."/>
            <person name="Renard E."/>
        </authorList>
    </citation>
    <scope>NUCLEOTIDE SEQUENCE [LARGE SCALE GENOMIC DNA]</scope>
    <source>
        <strain evidence="1">SPO-2</strain>
    </source>
</reference>
<comment type="caution">
    <text evidence="1">The sequence shown here is derived from an EMBL/GenBank/DDBJ whole genome shotgun (WGS) entry which is preliminary data.</text>
</comment>
<organism evidence="1 2">
    <name type="scientific">Oopsacas minuta</name>
    <dbReference type="NCBI Taxonomy" id="111878"/>
    <lineage>
        <taxon>Eukaryota</taxon>
        <taxon>Metazoa</taxon>
        <taxon>Porifera</taxon>
        <taxon>Hexactinellida</taxon>
        <taxon>Hexasterophora</taxon>
        <taxon>Lyssacinosida</taxon>
        <taxon>Leucopsacidae</taxon>
        <taxon>Oopsacas</taxon>
    </lineage>
</organism>
<dbReference type="Proteomes" id="UP001165289">
    <property type="component" value="Unassembled WGS sequence"/>
</dbReference>
<keyword evidence="2" id="KW-1185">Reference proteome</keyword>
<protein>
    <submittedName>
        <fullName evidence="1">Zinc finger MYM-type protein 1-like</fullName>
    </submittedName>
</protein>
<accession>A0AAV7K142</accession>
<sequence length="153" mass="17432">MLKWSGYKFSLHAGTIEVIFGALNVQAVRDNRHYIQTVGQVITLYTVQDHPLRGQREGRLVDDMGEVIDPEFNCGSRNRGNFLVILPAFGVHNKVIKEKLNGPRNAQYVHHSIQDSILPILANSVRQEILEELKTAKYFSLLTDESRDCEKIQ</sequence>
<dbReference type="PANTHER" id="PTHR45749:SF37">
    <property type="entry name" value="OS05G0311600 PROTEIN"/>
    <property type="match status" value="1"/>
</dbReference>
<name>A0AAV7K142_9METZ</name>
<evidence type="ECO:0000313" key="1">
    <source>
        <dbReference type="EMBL" id="KAI6654459.1"/>
    </source>
</evidence>
<dbReference type="EMBL" id="JAKMXF010000222">
    <property type="protein sequence ID" value="KAI6654459.1"/>
    <property type="molecule type" value="Genomic_DNA"/>
</dbReference>
<dbReference type="AlphaFoldDB" id="A0AAV7K142"/>
<gene>
    <name evidence="1" type="ORF">LOD99_855</name>
</gene>